<protein>
    <submittedName>
        <fullName evidence="2">Uncharacterized protein</fullName>
    </submittedName>
</protein>
<dbReference type="AlphaFoldDB" id="A0A132P029"/>
<gene>
    <name evidence="2" type="ORF">QR46_0634</name>
</gene>
<sequence length="403" mass="44648">MELCSVSSMPKSNQKQMASAKWFRAAEDGDLEYIVTHIEELACSIDERGETALMCAVRQRNIEMVRSLIDHESRCINPSGQSALIIAIMVGFQDAVETLLPQEYDMGVIPGQLNPLDVAEDCGDDGILSLVRKYGDISAEQDCSTNHAALGQQMATSQGNDDDESASPHLSPDSFKTISRPICRTSSDTVDLDLCKAAIWKLANKAMQSQDEFESQFMAIQKRMEDVILRYKQEVRIMRKALELAGISGKTLQNYLQRAKVAVDGQEKTPSPHTLSIHEAIKLDSALTPPVVTPVLDSRDAPSRQSGLEQVPIDDLPKSRPSPVTERMENNKTCMISQNTVESLLTTYAPPNQNPITNTSEESEPGDLESQIILLSKDIKNLNSAIDMLKDPILEDEEQDLWR</sequence>
<dbReference type="OrthoDB" id="194358at2759"/>
<dbReference type="Pfam" id="PF12796">
    <property type="entry name" value="Ank_2"/>
    <property type="match status" value="1"/>
</dbReference>
<accession>A0A132P029</accession>
<feature type="region of interest" description="Disordered" evidence="1">
    <location>
        <begin position="293"/>
        <end position="326"/>
    </location>
</feature>
<dbReference type="InterPro" id="IPR036770">
    <property type="entry name" value="Ankyrin_rpt-contain_sf"/>
</dbReference>
<proteinExistence type="predicted"/>
<dbReference type="InterPro" id="IPR002110">
    <property type="entry name" value="Ankyrin_rpt"/>
</dbReference>
<dbReference type="EMBL" id="JXTI01000010">
    <property type="protein sequence ID" value="KWX15312.1"/>
    <property type="molecule type" value="Genomic_DNA"/>
</dbReference>
<organism evidence="2 3">
    <name type="scientific">Giardia duodenalis assemblage B</name>
    <dbReference type="NCBI Taxonomy" id="1394984"/>
    <lineage>
        <taxon>Eukaryota</taxon>
        <taxon>Metamonada</taxon>
        <taxon>Diplomonadida</taxon>
        <taxon>Hexamitidae</taxon>
        <taxon>Giardiinae</taxon>
        <taxon>Giardia</taxon>
    </lineage>
</organism>
<evidence type="ECO:0000313" key="2">
    <source>
        <dbReference type="EMBL" id="KWX15312.1"/>
    </source>
</evidence>
<dbReference type="Gene3D" id="1.25.40.20">
    <property type="entry name" value="Ankyrin repeat-containing domain"/>
    <property type="match status" value="1"/>
</dbReference>
<dbReference type="Proteomes" id="UP000070089">
    <property type="component" value="Unassembled WGS sequence"/>
</dbReference>
<dbReference type="PANTHER" id="PTHR24120:SF4">
    <property type="entry name" value="GH07239P"/>
    <property type="match status" value="1"/>
</dbReference>
<dbReference type="SMART" id="SM00248">
    <property type="entry name" value="ANK"/>
    <property type="match status" value="2"/>
</dbReference>
<dbReference type="SUPFAM" id="SSF48403">
    <property type="entry name" value="Ankyrin repeat"/>
    <property type="match status" value="1"/>
</dbReference>
<feature type="region of interest" description="Disordered" evidence="1">
    <location>
        <begin position="154"/>
        <end position="173"/>
    </location>
</feature>
<reference evidence="2 3" key="1">
    <citation type="journal article" date="2015" name="Mol. Biochem. Parasitol.">
        <title>Identification of polymorphic genes for use in assemblage B genotyping assays through comparative genomics of multiple assemblage B Giardia duodenalis isolates.</title>
        <authorList>
            <person name="Wielinga C."/>
            <person name="Thompson R.C."/>
            <person name="Monis P."/>
            <person name="Ryan U."/>
        </authorList>
    </citation>
    <scope>NUCLEOTIDE SEQUENCE [LARGE SCALE GENOMIC DNA]</scope>
    <source>
        <strain evidence="2 3">BAH15c1</strain>
    </source>
</reference>
<dbReference type="PANTHER" id="PTHR24120">
    <property type="entry name" value="GH07239P"/>
    <property type="match status" value="1"/>
</dbReference>
<comment type="caution">
    <text evidence="2">The sequence shown here is derived from an EMBL/GenBank/DDBJ whole genome shotgun (WGS) entry which is preliminary data.</text>
</comment>
<dbReference type="VEuPathDB" id="GiardiaDB:QR46_0634"/>
<evidence type="ECO:0000313" key="3">
    <source>
        <dbReference type="Proteomes" id="UP000070089"/>
    </source>
</evidence>
<evidence type="ECO:0000256" key="1">
    <source>
        <dbReference type="SAM" id="MobiDB-lite"/>
    </source>
</evidence>
<name>A0A132P029_GIAIN</name>